<keyword evidence="4 7" id="KW-0238">DNA-binding</keyword>
<dbReference type="Pfam" id="PF06018">
    <property type="entry name" value="CodY"/>
    <property type="match status" value="1"/>
</dbReference>
<accession>A0A7X2XEJ5</accession>
<dbReference type="InterPro" id="IPR029016">
    <property type="entry name" value="GAF-like_dom_sf"/>
</dbReference>
<evidence type="ECO:0000313" key="12">
    <source>
        <dbReference type="Proteomes" id="UP000443070"/>
    </source>
</evidence>
<evidence type="ECO:0000256" key="3">
    <source>
        <dbReference type="ARBA" id="ARBA00023015"/>
    </source>
</evidence>
<organism evidence="10 13">
    <name type="scientific">Phascolarctobacterium faecium</name>
    <dbReference type="NCBI Taxonomy" id="33025"/>
    <lineage>
        <taxon>Bacteria</taxon>
        <taxon>Bacillati</taxon>
        <taxon>Bacillota</taxon>
        <taxon>Negativicutes</taxon>
        <taxon>Acidaminococcales</taxon>
        <taxon>Acidaminococcaceae</taxon>
        <taxon>Phascolarctobacterium</taxon>
    </lineage>
</organism>
<dbReference type="InterPro" id="IPR036388">
    <property type="entry name" value="WH-like_DNA-bd_sf"/>
</dbReference>
<comment type="caution">
    <text evidence="10">The sequence shown here is derived from an EMBL/GenBank/DDBJ whole genome shotgun (WGS) entry which is preliminary data.</text>
</comment>
<dbReference type="PANTHER" id="PTHR40062:SF1">
    <property type="entry name" value="GLOBAL TRANSCRIPTIONAL REGULATOR CODY"/>
    <property type="match status" value="1"/>
</dbReference>
<feature type="DNA-binding region" description="H-T-H motif" evidence="7">
    <location>
        <begin position="203"/>
        <end position="222"/>
    </location>
</feature>
<dbReference type="Proteomes" id="UP000484547">
    <property type="component" value="Unassembled WGS sequence"/>
</dbReference>
<keyword evidence="2 7" id="KW-0678">Repressor</keyword>
<keyword evidence="3 7" id="KW-0805">Transcription regulation</keyword>
<dbReference type="SUPFAM" id="SSF46785">
    <property type="entry name" value="Winged helix' DNA-binding domain"/>
    <property type="match status" value="1"/>
</dbReference>
<protein>
    <recommendedName>
        <fullName evidence="6 7">Global transcriptional regulator CodY</fullName>
    </recommendedName>
</protein>
<dbReference type="GO" id="GO:0003700">
    <property type="term" value="F:DNA-binding transcription factor activity"/>
    <property type="evidence" value="ECO:0007669"/>
    <property type="project" value="InterPro"/>
</dbReference>
<dbReference type="AlphaFoldDB" id="A0A7X2XEJ5"/>
<evidence type="ECO:0000259" key="8">
    <source>
        <dbReference type="Pfam" id="PF06018"/>
    </source>
</evidence>
<dbReference type="InterPro" id="IPR014154">
    <property type="entry name" value="CodY"/>
</dbReference>
<dbReference type="PANTHER" id="PTHR40062">
    <property type="entry name" value="GTP-SENSING TRANSCRIPTIONAL PLEIOTROPIC REPRESSOR CODY"/>
    <property type="match status" value="1"/>
</dbReference>
<comment type="function">
    <text evidence="7">DNA-binding global transcriptional regulator which is involved in the adaptive response to starvation and acts by directly or indirectly controlling the expression of numerous genes in response to nutrient availability. During rapid exponential growth, CodY is highly active and represses genes whose products allow adaptation to nutrient depletion.</text>
</comment>
<dbReference type="GO" id="GO:0045892">
    <property type="term" value="P:negative regulation of DNA-templated transcription"/>
    <property type="evidence" value="ECO:0007669"/>
    <property type="project" value="UniProtKB-UniRule"/>
</dbReference>
<dbReference type="InterPro" id="IPR013198">
    <property type="entry name" value="GTP_trans_reg_CodY_C"/>
</dbReference>
<dbReference type="Gene3D" id="1.10.10.10">
    <property type="entry name" value="Winged helix-like DNA-binding domain superfamily/Winged helix DNA-binding domain"/>
    <property type="match status" value="1"/>
</dbReference>
<evidence type="ECO:0000256" key="2">
    <source>
        <dbReference type="ARBA" id="ARBA00022491"/>
    </source>
</evidence>
<evidence type="ECO:0000256" key="5">
    <source>
        <dbReference type="ARBA" id="ARBA00023163"/>
    </source>
</evidence>
<dbReference type="EMBL" id="WNBW01000001">
    <property type="protein sequence ID" value="MTU03413.1"/>
    <property type="molecule type" value="Genomic_DNA"/>
</dbReference>
<evidence type="ECO:0000256" key="1">
    <source>
        <dbReference type="ARBA" id="ARBA00022490"/>
    </source>
</evidence>
<evidence type="ECO:0000256" key="6">
    <source>
        <dbReference type="ARBA" id="ARBA00034538"/>
    </source>
</evidence>
<feature type="domain" description="Global transcriptional regulator CodY C-terminal" evidence="9">
    <location>
        <begin position="198"/>
        <end position="255"/>
    </location>
</feature>
<dbReference type="Proteomes" id="UP000443070">
    <property type="component" value="Unassembled WGS sequence"/>
</dbReference>
<keyword evidence="5 7" id="KW-0804">Transcription</keyword>
<comment type="similarity">
    <text evidence="7">Belongs to the CodY family.</text>
</comment>
<proteinExistence type="inferred from homology"/>
<feature type="region of interest" description="GAF domain" evidence="7">
    <location>
        <begin position="1"/>
        <end position="155"/>
    </location>
</feature>
<feature type="domain" description="Global transcriptional regulator CodY N-terminal" evidence="8">
    <location>
        <begin position="3"/>
        <end position="178"/>
    </location>
</feature>
<evidence type="ECO:0000256" key="7">
    <source>
        <dbReference type="HAMAP-Rule" id="MF_00621"/>
    </source>
</evidence>
<name>A0A7X2XEJ5_9FIRM</name>
<dbReference type="GO" id="GO:0005737">
    <property type="term" value="C:cytoplasm"/>
    <property type="evidence" value="ECO:0007669"/>
    <property type="project" value="UniProtKB-SubCell"/>
</dbReference>
<dbReference type="EMBL" id="WNBM01000001">
    <property type="protein sequence ID" value="MTT75281.1"/>
    <property type="molecule type" value="Genomic_DNA"/>
</dbReference>
<dbReference type="InterPro" id="IPR036390">
    <property type="entry name" value="WH_DNA-bd_sf"/>
</dbReference>
<dbReference type="SUPFAM" id="SSF55781">
    <property type="entry name" value="GAF domain-like"/>
    <property type="match status" value="1"/>
</dbReference>
<dbReference type="GO" id="GO:0003677">
    <property type="term" value="F:DNA binding"/>
    <property type="evidence" value="ECO:0007669"/>
    <property type="project" value="UniProtKB-UniRule"/>
</dbReference>
<dbReference type="Pfam" id="PF08222">
    <property type="entry name" value="HTH_CodY"/>
    <property type="match status" value="1"/>
</dbReference>
<gene>
    <name evidence="7 10" type="primary">codY</name>
    <name evidence="10" type="ORF">GMD11_03220</name>
    <name evidence="11" type="ORF">GMD18_03220</name>
</gene>
<evidence type="ECO:0000313" key="13">
    <source>
        <dbReference type="Proteomes" id="UP000484547"/>
    </source>
</evidence>
<comment type="subcellular location">
    <subcellularLocation>
        <location evidence="7">Cytoplasm</location>
    </subcellularLocation>
</comment>
<dbReference type="GO" id="GO:0005525">
    <property type="term" value="F:GTP binding"/>
    <property type="evidence" value="ECO:0007669"/>
    <property type="project" value="InterPro"/>
</dbReference>
<evidence type="ECO:0000256" key="4">
    <source>
        <dbReference type="ARBA" id="ARBA00023125"/>
    </source>
</evidence>
<reference evidence="12 13" key="1">
    <citation type="journal article" date="2019" name="Nat. Med.">
        <title>A library of human gut bacterial isolates paired with longitudinal multiomics data enables mechanistic microbiome research.</title>
        <authorList>
            <person name="Poyet M."/>
            <person name="Groussin M."/>
            <person name="Gibbons S.M."/>
            <person name="Avila-Pacheco J."/>
            <person name="Jiang X."/>
            <person name="Kearney S.M."/>
            <person name="Perrotta A.R."/>
            <person name="Berdy B."/>
            <person name="Zhao S."/>
            <person name="Lieberman T.D."/>
            <person name="Swanson P.K."/>
            <person name="Smith M."/>
            <person name="Roesemann S."/>
            <person name="Alexander J.E."/>
            <person name="Rich S.A."/>
            <person name="Livny J."/>
            <person name="Vlamakis H."/>
            <person name="Clish C."/>
            <person name="Bullock K."/>
            <person name="Deik A."/>
            <person name="Scott J."/>
            <person name="Pierce K.A."/>
            <person name="Xavier R.J."/>
            <person name="Alm E.J."/>
        </authorList>
    </citation>
    <scope>NUCLEOTIDE SEQUENCE [LARGE SCALE GENOMIC DNA]</scope>
    <source>
        <strain evidence="10 13">BIOML-A13</strain>
        <strain evidence="11 12">BIOML-A3</strain>
    </source>
</reference>
<evidence type="ECO:0000313" key="11">
    <source>
        <dbReference type="EMBL" id="MTU03413.1"/>
    </source>
</evidence>
<keyword evidence="12" id="KW-1185">Reference proteome</keyword>
<dbReference type="NCBIfam" id="NF003170">
    <property type="entry name" value="PRK04158.1"/>
    <property type="match status" value="1"/>
</dbReference>
<dbReference type="Gene3D" id="3.30.450.40">
    <property type="match status" value="1"/>
</dbReference>
<dbReference type="InterPro" id="IPR010312">
    <property type="entry name" value="Transc_reg_CodY_N"/>
</dbReference>
<evidence type="ECO:0000313" key="10">
    <source>
        <dbReference type="EMBL" id="MTT75281.1"/>
    </source>
</evidence>
<sequence>MMELLEKTRKINKLLQRGEKVEYNAIARLLRDVIGANIYIVGRKGGVKGSALQDDFECDIMREQVLDVKNFPQKYLDFIMDAKETVSNIEHKNQECSFVKGTKCFFDQKKTTIVPIYGNGERIGTLIVAKYDKPFDDEDLLLAEYAATVIGVEILHERAAKVEEEVRKKAMVQIAFSTLSYSELEAIVNILGELKGMEGLLVASKIADRVGITRSVIVNALRKFESAGLIETKSLGMKGTYIRIKNEFLLEELRKNNS</sequence>
<dbReference type="HAMAP" id="MF_00621">
    <property type="entry name" value="HTH_type_CodY"/>
    <property type="match status" value="1"/>
</dbReference>
<evidence type="ECO:0000259" key="9">
    <source>
        <dbReference type="Pfam" id="PF08222"/>
    </source>
</evidence>
<keyword evidence="1 7" id="KW-0963">Cytoplasm</keyword>
<dbReference type="NCBIfam" id="TIGR02787">
    <property type="entry name" value="codY_Gpos"/>
    <property type="match status" value="1"/>
</dbReference>
<dbReference type="PIRSF" id="PIRSF011572">
    <property type="entry name" value="GTP_sensing_CodY"/>
    <property type="match status" value="1"/>
</dbReference>